<dbReference type="Proteomes" id="UP000193778">
    <property type="component" value="Unassembled WGS sequence"/>
</dbReference>
<keyword evidence="5" id="KW-0255">Endonuclease</keyword>
<dbReference type="SMART" id="SM00477">
    <property type="entry name" value="NUC"/>
    <property type="match status" value="1"/>
</dbReference>
<keyword evidence="5" id="KW-0378">Hydrolase</keyword>
<feature type="domain" description="DNA/RNA non-specific endonuclease/pyrophosphatase/phosphodiesterase" evidence="4">
    <location>
        <begin position="43"/>
        <end position="273"/>
    </location>
</feature>
<dbReference type="GO" id="GO:0003676">
    <property type="term" value="F:nucleic acid binding"/>
    <property type="evidence" value="ECO:0007669"/>
    <property type="project" value="InterPro"/>
</dbReference>
<feature type="domain" description="ENPP1-3/EXOG-like endonuclease/phosphodiesterase" evidence="3">
    <location>
        <begin position="44"/>
        <end position="273"/>
    </location>
</feature>
<dbReference type="SUPFAM" id="SSF74853">
    <property type="entry name" value="Lamin A/C globular tail domain"/>
    <property type="match status" value="1"/>
</dbReference>
<dbReference type="GO" id="GO:0046872">
    <property type="term" value="F:metal ion binding"/>
    <property type="evidence" value="ECO:0007669"/>
    <property type="project" value="UniProtKB-KW"/>
</dbReference>
<sequence length="433" mass="48174">MALGYSETFLGNGLVIPMPRPVNQDLIGQILRRDELDEGIYSHHPNFTLMMNEKHKQLVFAAHNIDQAAYQPGDRSGSWKNDDAVGAENQVDEAFYDDDLYNYGRLEENLFDKGHMVPFANARHGPDQSSAMTAAKSTYVWSNCTLQHRNLNESEWAYLERYIVRPLKLDSNDKLCVFSGPIWGALDREIHISSRTDTARAPAGFFKVVCFHLAEPVNGSHLGVLAFAIFQDKEVLRAKAGGAVVKTDRKYQITIAQLQGLTGLDFGSEIADANPMIFKPSTARRVNPRAHTPEVMPIGNASDVMTRLDSPRSGQQDLAKRDVSIFSAMIRPRSPETGKEWVSLLNRTEAEVDLTGWVLRGKDGRKAVLSGPLSPGRMRMISGSEMGTLRLGNYGGDLILRTAQGVIVDHVTWTRKSLLEVKPGISYEFEIGR</sequence>
<dbReference type="EMBL" id="FWFP01000018">
    <property type="protein sequence ID" value="SLN76443.1"/>
    <property type="molecule type" value="Genomic_DNA"/>
</dbReference>
<dbReference type="SUPFAM" id="SSF54060">
    <property type="entry name" value="His-Me finger endonucleases"/>
    <property type="match status" value="1"/>
</dbReference>
<keyword evidence="6" id="KW-1185">Reference proteome</keyword>
<evidence type="ECO:0000259" key="4">
    <source>
        <dbReference type="SMART" id="SM00892"/>
    </source>
</evidence>
<dbReference type="InterPro" id="IPR036415">
    <property type="entry name" value="Lamin_tail_dom_sf"/>
</dbReference>
<dbReference type="InterPro" id="IPR001604">
    <property type="entry name" value="Endo_G_ENPP1-like_dom"/>
</dbReference>
<feature type="active site" description="Proton acceptor" evidence="1">
    <location>
        <position position="115"/>
    </location>
</feature>
<dbReference type="PANTHER" id="PTHR13966:SF5">
    <property type="entry name" value="ENDONUCLEASE G, MITOCHONDRIAL"/>
    <property type="match status" value="1"/>
</dbReference>
<protein>
    <submittedName>
        <fullName evidence="5">DNA/RNA non-specific endonuclease</fullName>
    </submittedName>
</protein>
<dbReference type="Gene3D" id="3.40.570.10">
    <property type="entry name" value="Extracellular Endonuclease, subunit A"/>
    <property type="match status" value="1"/>
</dbReference>
<dbReference type="GO" id="GO:0004519">
    <property type="term" value="F:endonuclease activity"/>
    <property type="evidence" value="ECO:0007669"/>
    <property type="project" value="UniProtKB-KW"/>
</dbReference>
<keyword evidence="2" id="KW-0479">Metal-binding</keyword>
<proteinExistence type="predicted"/>
<accession>A0A1X7ACL6</accession>
<dbReference type="InterPro" id="IPR020821">
    <property type="entry name" value="ENPP1-3/EXOG-like_nuc-like"/>
</dbReference>
<feature type="binding site" evidence="2">
    <location>
        <position position="152"/>
    </location>
    <ligand>
        <name>Mg(2+)</name>
        <dbReference type="ChEBI" id="CHEBI:18420"/>
        <note>catalytic</note>
    </ligand>
</feature>
<dbReference type="Pfam" id="PF01223">
    <property type="entry name" value="Endonuclease_NS"/>
    <property type="match status" value="1"/>
</dbReference>
<evidence type="ECO:0000313" key="6">
    <source>
        <dbReference type="Proteomes" id="UP000193778"/>
    </source>
</evidence>
<dbReference type="GO" id="GO:0016787">
    <property type="term" value="F:hydrolase activity"/>
    <property type="evidence" value="ECO:0007669"/>
    <property type="project" value="InterPro"/>
</dbReference>
<gene>
    <name evidence="5" type="ORF">RUM8411_04413</name>
</gene>
<evidence type="ECO:0000256" key="2">
    <source>
        <dbReference type="PIRSR" id="PIRSR640255-2"/>
    </source>
</evidence>
<dbReference type="SMART" id="SM00892">
    <property type="entry name" value="Endonuclease_NS"/>
    <property type="match status" value="1"/>
</dbReference>
<evidence type="ECO:0000313" key="5">
    <source>
        <dbReference type="EMBL" id="SLN76443.1"/>
    </source>
</evidence>
<evidence type="ECO:0000256" key="1">
    <source>
        <dbReference type="PIRSR" id="PIRSR640255-1"/>
    </source>
</evidence>
<dbReference type="InterPro" id="IPR040255">
    <property type="entry name" value="Non-specific_endonuclease"/>
</dbReference>
<dbReference type="InterPro" id="IPR044929">
    <property type="entry name" value="DNA/RNA_non-sp_Endonuclease_sf"/>
</dbReference>
<keyword evidence="5" id="KW-0540">Nuclease</keyword>
<reference evidence="6" key="1">
    <citation type="submission" date="2017-03" db="EMBL/GenBank/DDBJ databases">
        <authorList>
            <person name="Rodrigo-Torres L."/>
            <person name="Arahal R.D."/>
            <person name="Lucena T."/>
        </authorList>
    </citation>
    <scope>NUCLEOTIDE SEQUENCE [LARGE SCALE GENOMIC DNA]</scope>
    <source>
        <strain evidence="6">CECT 8411</strain>
    </source>
</reference>
<evidence type="ECO:0000259" key="3">
    <source>
        <dbReference type="SMART" id="SM00477"/>
    </source>
</evidence>
<dbReference type="AlphaFoldDB" id="A0A1X7ACL6"/>
<organism evidence="5 6">
    <name type="scientific">Ruegeria meonggei</name>
    <dbReference type="NCBI Taxonomy" id="1446476"/>
    <lineage>
        <taxon>Bacteria</taxon>
        <taxon>Pseudomonadati</taxon>
        <taxon>Pseudomonadota</taxon>
        <taxon>Alphaproteobacteria</taxon>
        <taxon>Rhodobacterales</taxon>
        <taxon>Roseobacteraceae</taxon>
        <taxon>Ruegeria</taxon>
    </lineage>
</organism>
<dbReference type="InterPro" id="IPR044925">
    <property type="entry name" value="His-Me_finger_sf"/>
</dbReference>
<name>A0A1X7ACL6_9RHOB</name>
<dbReference type="PANTHER" id="PTHR13966">
    <property type="entry name" value="ENDONUCLEASE RELATED"/>
    <property type="match status" value="1"/>
</dbReference>